<keyword evidence="6" id="KW-1185">Reference proteome</keyword>
<feature type="transmembrane region" description="Helical" evidence="4">
    <location>
        <begin position="122"/>
        <end position="145"/>
    </location>
</feature>
<dbReference type="CDD" id="cd00302">
    <property type="entry name" value="cytochrome_P450"/>
    <property type="match status" value="1"/>
</dbReference>
<dbReference type="EMBL" id="CP012752">
    <property type="protein sequence ID" value="ALG15157.1"/>
    <property type="molecule type" value="Genomic_DNA"/>
</dbReference>
<dbReference type="InterPro" id="IPR017972">
    <property type="entry name" value="Cyt_P450_CS"/>
</dbReference>
<keyword evidence="3" id="KW-0503">Monooxygenase</keyword>
<dbReference type="PANTHER" id="PTHR24305">
    <property type="entry name" value="CYTOCHROME P450"/>
    <property type="match status" value="1"/>
</dbReference>
<dbReference type="GO" id="GO:0020037">
    <property type="term" value="F:heme binding"/>
    <property type="evidence" value="ECO:0007669"/>
    <property type="project" value="InterPro"/>
</dbReference>
<keyword evidence="4" id="KW-0812">Transmembrane</keyword>
<dbReference type="PANTHER" id="PTHR24305:SF166">
    <property type="entry name" value="CYTOCHROME P450 12A4, MITOCHONDRIAL-RELATED"/>
    <property type="match status" value="1"/>
</dbReference>
<evidence type="ECO:0008006" key="7">
    <source>
        <dbReference type="Google" id="ProtNLM"/>
    </source>
</evidence>
<dbReference type="InterPro" id="IPR036396">
    <property type="entry name" value="Cyt_P450_sf"/>
</dbReference>
<keyword evidence="3" id="KW-0479">Metal-binding</keyword>
<dbReference type="KEGG" id="kphy:AOZ06_29540"/>
<evidence type="ECO:0000313" key="5">
    <source>
        <dbReference type="EMBL" id="ALG15157.1"/>
    </source>
</evidence>
<comment type="cofactor">
    <cofactor evidence="1">
        <name>heme</name>
        <dbReference type="ChEBI" id="CHEBI:30413"/>
    </cofactor>
</comment>
<proteinExistence type="inferred from homology"/>
<dbReference type="PROSITE" id="PS00086">
    <property type="entry name" value="CYTOCHROME_P450"/>
    <property type="match status" value="1"/>
</dbReference>
<dbReference type="InterPro" id="IPR001128">
    <property type="entry name" value="Cyt_P450"/>
</dbReference>
<dbReference type="GO" id="GO:0016705">
    <property type="term" value="F:oxidoreductase activity, acting on paired donors, with incorporation or reduction of molecular oxygen"/>
    <property type="evidence" value="ECO:0007669"/>
    <property type="project" value="InterPro"/>
</dbReference>
<dbReference type="InterPro" id="IPR050121">
    <property type="entry name" value="Cytochrome_P450_monoxygenase"/>
</dbReference>
<keyword evidence="3" id="KW-0408">Iron</keyword>
<comment type="similarity">
    <text evidence="2 3">Belongs to the cytochrome P450 family.</text>
</comment>
<keyword evidence="3" id="KW-0349">Heme</keyword>
<dbReference type="Gene3D" id="1.10.630.10">
    <property type="entry name" value="Cytochrome P450"/>
    <property type="match status" value="1"/>
</dbReference>
<dbReference type="AlphaFoldDB" id="A0A0N9IFC1"/>
<accession>A0A0N9IFC1</accession>
<evidence type="ECO:0000256" key="3">
    <source>
        <dbReference type="RuleBase" id="RU000461"/>
    </source>
</evidence>
<sequence>MLRDHWIARSDRLAAAVERGIGPESRWPDAGNLFLYKCFRDVLVPRGALSPLLDQVVRYAVLAGARDRRSVLSRAVLRGRVRRALVAELSRRRTRGVRVPADLLDVLAAGAPGEDLVRLAEVYLSFLFAVTGSTGFLLGWSVYLLGTEPEAGGDLAGVVREALRLWPVAWNFGRFPVEPHRLVGTEVTTSDEVVVCGYLVHRDDRFWPDPGKFRPARWSAGMPRGGAEAFIPFGWGTHTCVAAGLAVQVVEDVLRLLPPAELWRVDAHHHRPHIAAALAPPDFTLCTNGSRTGGGR</sequence>
<dbReference type="Proteomes" id="UP000063699">
    <property type="component" value="Chromosome"/>
</dbReference>
<dbReference type="STRING" id="860235.AOZ06_29540"/>
<dbReference type="SUPFAM" id="SSF48264">
    <property type="entry name" value="Cytochrome P450"/>
    <property type="match status" value="1"/>
</dbReference>
<protein>
    <recommendedName>
        <fullName evidence="7">Cytochrome</fullName>
    </recommendedName>
</protein>
<dbReference type="PRINTS" id="PR00359">
    <property type="entry name" value="BP450"/>
</dbReference>
<dbReference type="Pfam" id="PF00067">
    <property type="entry name" value="p450"/>
    <property type="match status" value="1"/>
</dbReference>
<keyword evidence="4" id="KW-1133">Transmembrane helix</keyword>
<evidence type="ECO:0000313" key="6">
    <source>
        <dbReference type="Proteomes" id="UP000063699"/>
    </source>
</evidence>
<gene>
    <name evidence="5" type="ORF">AOZ06_29540</name>
</gene>
<organism evidence="5 6">
    <name type="scientific">Kibdelosporangium phytohabitans</name>
    <dbReference type="NCBI Taxonomy" id="860235"/>
    <lineage>
        <taxon>Bacteria</taxon>
        <taxon>Bacillati</taxon>
        <taxon>Actinomycetota</taxon>
        <taxon>Actinomycetes</taxon>
        <taxon>Pseudonocardiales</taxon>
        <taxon>Pseudonocardiaceae</taxon>
        <taxon>Kibdelosporangium</taxon>
    </lineage>
</organism>
<keyword evidence="4" id="KW-0472">Membrane</keyword>
<evidence type="ECO:0000256" key="1">
    <source>
        <dbReference type="ARBA" id="ARBA00001971"/>
    </source>
</evidence>
<name>A0A0N9IFC1_9PSEU</name>
<evidence type="ECO:0000256" key="4">
    <source>
        <dbReference type="SAM" id="Phobius"/>
    </source>
</evidence>
<dbReference type="GO" id="GO:0005506">
    <property type="term" value="F:iron ion binding"/>
    <property type="evidence" value="ECO:0007669"/>
    <property type="project" value="InterPro"/>
</dbReference>
<keyword evidence="3" id="KW-0560">Oxidoreductase</keyword>
<evidence type="ECO:0000256" key="2">
    <source>
        <dbReference type="ARBA" id="ARBA00010617"/>
    </source>
</evidence>
<reference evidence="5 6" key="1">
    <citation type="submission" date="2015-07" db="EMBL/GenBank/DDBJ databases">
        <title>Genome sequencing of Kibdelosporangium phytohabitans.</title>
        <authorList>
            <person name="Qin S."/>
            <person name="Xing K."/>
        </authorList>
    </citation>
    <scope>NUCLEOTIDE SEQUENCE [LARGE SCALE GENOMIC DNA]</scope>
    <source>
        <strain evidence="5 6">KLBMP1111</strain>
    </source>
</reference>
<dbReference type="GO" id="GO:0004497">
    <property type="term" value="F:monooxygenase activity"/>
    <property type="evidence" value="ECO:0007669"/>
    <property type="project" value="UniProtKB-KW"/>
</dbReference>
<dbReference type="InterPro" id="IPR002397">
    <property type="entry name" value="Cyt_P450_B"/>
</dbReference>